<protein>
    <submittedName>
        <fullName evidence="1">Uncharacterized protein</fullName>
    </submittedName>
</protein>
<accession>A0ABR6IWU5</accession>
<sequence>MVVAACLETLIVTLDVVGRGWRWEPADQPRAPFDRMSGYFEVLWLC</sequence>
<name>A0ABR6IWU5_9HYPH</name>
<proteinExistence type="predicted"/>
<organism evidence="1 2">
    <name type="scientific">Rhizobium mongolense</name>
    <dbReference type="NCBI Taxonomy" id="57676"/>
    <lineage>
        <taxon>Bacteria</taxon>
        <taxon>Pseudomonadati</taxon>
        <taxon>Pseudomonadota</taxon>
        <taxon>Alphaproteobacteria</taxon>
        <taxon>Hyphomicrobiales</taxon>
        <taxon>Rhizobiaceae</taxon>
        <taxon>Rhizobium/Agrobacterium group</taxon>
        <taxon>Rhizobium</taxon>
    </lineage>
</organism>
<evidence type="ECO:0000313" key="1">
    <source>
        <dbReference type="EMBL" id="MBB4232382.1"/>
    </source>
</evidence>
<dbReference type="Proteomes" id="UP000551353">
    <property type="component" value="Unassembled WGS sequence"/>
</dbReference>
<evidence type="ECO:0000313" key="2">
    <source>
        <dbReference type="Proteomes" id="UP000551353"/>
    </source>
</evidence>
<gene>
    <name evidence="1" type="ORF">GGD56_006278</name>
</gene>
<keyword evidence="2" id="KW-1185">Reference proteome</keyword>
<comment type="caution">
    <text evidence="1">The sequence shown here is derived from an EMBL/GenBank/DDBJ whole genome shotgun (WGS) entry which is preliminary data.</text>
</comment>
<dbReference type="EMBL" id="JACIFX010000012">
    <property type="protein sequence ID" value="MBB4232382.1"/>
    <property type="molecule type" value="Genomic_DNA"/>
</dbReference>
<reference evidence="1 2" key="1">
    <citation type="submission" date="2020-08" db="EMBL/GenBank/DDBJ databases">
        <title>Genomic Encyclopedia of Type Strains, Phase IV (KMG-V): Genome sequencing to study the core and pangenomes of soil and plant-associated prokaryotes.</title>
        <authorList>
            <person name="Whitman W."/>
        </authorList>
    </citation>
    <scope>NUCLEOTIDE SEQUENCE [LARGE SCALE GENOMIC DNA]</scope>
    <source>
        <strain evidence="1 2">SEMIA 4087</strain>
    </source>
</reference>